<dbReference type="RefSeq" id="WP_096510177.1">
    <property type="nucleotide sequence ID" value="NZ_AP017423.2"/>
</dbReference>
<dbReference type="InterPro" id="IPR036291">
    <property type="entry name" value="NAD(P)-bd_dom_sf"/>
</dbReference>
<accession>A0ABM7RUG7</accession>
<dbReference type="EMBL" id="AP017423">
    <property type="protein sequence ID" value="BCX69236.1"/>
    <property type="molecule type" value="Genomic_DNA"/>
</dbReference>
<dbReference type="Gene3D" id="3.40.50.720">
    <property type="entry name" value="NAD(P)-binding Rossmann-like Domain"/>
    <property type="match status" value="1"/>
</dbReference>
<sequence length="250" mass="26258">MKIVVIGGTGLIGTQLCKLLREGGHDVLSASPRSGVNAVTGEGLEAALKGAEVVVDVANSPSFEDAAVLEFFEKSGRNLAAAEKAAGIKHHIALSVVGTERMLESGYFRAKMAQEELIKKSGVPFTILRATQFFEFIGAIVQFSMQGDTARLTSAALQPVASADVAAALAKIAVAAPTGQTLEVAGPDKQPLVSFAKTYLQHTGDQREVVTDDNAGYYGASINDQSLTPGANPILGKIHFDQWLKSTSTQ</sequence>
<evidence type="ECO:0000313" key="3">
    <source>
        <dbReference type="EMBL" id="BCX69236.1"/>
    </source>
</evidence>
<dbReference type="InterPro" id="IPR051164">
    <property type="entry name" value="NmrA-like_oxidored"/>
</dbReference>
<organism evidence="3 4">
    <name type="scientific">Pseudomonas izuensis</name>
    <dbReference type="NCBI Taxonomy" id="2684212"/>
    <lineage>
        <taxon>Bacteria</taxon>
        <taxon>Pseudomonadati</taxon>
        <taxon>Pseudomonadota</taxon>
        <taxon>Gammaproteobacteria</taxon>
        <taxon>Pseudomonadales</taxon>
        <taxon>Pseudomonadaceae</taxon>
        <taxon>Pseudomonas</taxon>
    </lineage>
</organism>
<dbReference type="PANTHER" id="PTHR42748:SF3">
    <property type="entry name" value="BLL4366 PROTEIN"/>
    <property type="match status" value="1"/>
</dbReference>
<dbReference type="Proteomes" id="UP000218595">
    <property type="component" value="Chromosome"/>
</dbReference>
<name>A0ABM7RUG7_9PSED</name>
<evidence type="ECO:0000313" key="4">
    <source>
        <dbReference type="Proteomes" id="UP000218595"/>
    </source>
</evidence>
<evidence type="ECO:0000259" key="2">
    <source>
        <dbReference type="Pfam" id="PF13460"/>
    </source>
</evidence>
<proteinExistence type="predicted"/>
<dbReference type="InterPro" id="IPR016040">
    <property type="entry name" value="NAD(P)-bd_dom"/>
</dbReference>
<keyword evidence="1" id="KW-0521">NADP</keyword>
<dbReference type="PANTHER" id="PTHR42748">
    <property type="entry name" value="NITROGEN METABOLITE REPRESSION PROTEIN NMRA FAMILY MEMBER"/>
    <property type="match status" value="1"/>
</dbReference>
<gene>
    <name evidence="3" type="ORF">LAB08_R38780</name>
</gene>
<dbReference type="Pfam" id="PF13460">
    <property type="entry name" value="NAD_binding_10"/>
    <property type="match status" value="1"/>
</dbReference>
<protein>
    <submittedName>
        <fullName evidence="3">SDR family oxidoreductase</fullName>
    </submittedName>
</protein>
<keyword evidence="4" id="KW-1185">Reference proteome</keyword>
<evidence type="ECO:0000256" key="1">
    <source>
        <dbReference type="ARBA" id="ARBA00022857"/>
    </source>
</evidence>
<dbReference type="SUPFAM" id="SSF51735">
    <property type="entry name" value="NAD(P)-binding Rossmann-fold domains"/>
    <property type="match status" value="1"/>
</dbReference>
<feature type="domain" description="NAD(P)-binding" evidence="2">
    <location>
        <begin position="7"/>
        <end position="172"/>
    </location>
</feature>
<reference evidence="3 4" key="1">
    <citation type="submission" date="2016-04" db="EMBL/GenBank/DDBJ databases">
        <title>Complete genome sequence of Pseudomonas sp. LAB-08 isolated from TCE contaminated aquifer soil.</title>
        <authorList>
            <person name="Dohra H."/>
            <person name="Suzuki K."/>
            <person name="Fatma A."/>
            <person name="Inuzuka Y."/>
            <person name="Honjo M."/>
            <person name="Tashiro Y."/>
            <person name="Futamata H."/>
        </authorList>
    </citation>
    <scope>NUCLEOTIDE SEQUENCE [LARGE SCALE GENOMIC DNA]</scope>
    <source>
        <strain evidence="3 4">LAB-08</strain>
    </source>
</reference>